<reference evidence="1 2" key="1">
    <citation type="submission" date="2016-08" db="EMBL/GenBank/DDBJ databases">
        <title>Draft genome sequence of Candidatus Piscirickettsia litoralis, from seawater.</title>
        <authorList>
            <person name="Wan X."/>
            <person name="Lee A.J."/>
            <person name="Hou S."/>
            <person name="Donachie S.P."/>
        </authorList>
    </citation>
    <scope>NUCLEOTIDE SEQUENCE [LARGE SCALE GENOMIC DNA]</scope>
    <source>
        <strain evidence="1 2">Y2</strain>
    </source>
</reference>
<dbReference type="RefSeq" id="WP_069313952.1">
    <property type="nucleotide sequence ID" value="NZ_MDTU01000002.1"/>
</dbReference>
<evidence type="ECO:0000313" key="2">
    <source>
        <dbReference type="Proteomes" id="UP000094329"/>
    </source>
</evidence>
<dbReference type="EMBL" id="MDTU01000002">
    <property type="protein sequence ID" value="ODN41487.1"/>
    <property type="molecule type" value="Genomic_DNA"/>
</dbReference>
<comment type="caution">
    <text evidence="1">The sequence shown here is derived from an EMBL/GenBank/DDBJ whole genome shotgun (WGS) entry which is preliminary data.</text>
</comment>
<proteinExistence type="predicted"/>
<dbReference type="Proteomes" id="UP000094329">
    <property type="component" value="Unassembled WGS sequence"/>
</dbReference>
<organism evidence="1 2">
    <name type="scientific">Piscirickettsia litoralis</name>
    <dbReference type="NCBI Taxonomy" id="1891921"/>
    <lineage>
        <taxon>Bacteria</taxon>
        <taxon>Pseudomonadati</taxon>
        <taxon>Pseudomonadota</taxon>
        <taxon>Gammaproteobacteria</taxon>
        <taxon>Thiotrichales</taxon>
        <taxon>Piscirickettsiaceae</taxon>
        <taxon>Piscirickettsia</taxon>
    </lineage>
</organism>
<protein>
    <recommendedName>
        <fullName evidence="3">Transglutaminase-like domain-containing protein</fullName>
    </recommendedName>
</protein>
<sequence length="265" mass="30555">MNPDELLAIGAALVWAVRRSIKYSENIKSLYSGDLYNSSFRRDRKTEINKLRTDYAQSDEYAVKALRTRVGLCAELSTVAVYLGKIIAVQIKHEQKVYISKVGTPKHSFCLIHQSKALFKSIAKRVEAQSLQDLICLRGDLKNAVIVDPWIYKASKLSNYKGHLEHAKLYGVEDFYKGKVTNKVYSKEMHTKPPKIKITESVHKALECFRLAYKDEKNKLIKNKYIFAKGRKLASVRKDLDSDIKRRKQLKSLRRFIQQMGLNLK</sequence>
<evidence type="ECO:0008006" key="3">
    <source>
        <dbReference type="Google" id="ProtNLM"/>
    </source>
</evidence>
<keyword evidence="2" id="KW-1185">Reference proteome</keyword>
<accession>A0ABX2ZY03</accession>
<gene>
    <name evidence="1" type="ORF">BGC07_15345</name>
</gene>
<evidence type="ECO:0000313" key="1">
    <source>
        <dbReference type="EMBL" id="ODN41487.1"/>
    </source>
</evidence>
<name>A0ABX2ZY03_9GAMM</name>